<feature type="active site" description="Proton donor" evidence="5">
    <location>
        <position position="205"/>
    </location>
</feature>
<dbReference type="Gene3D" id="2.115.10.20">
    <property type="entry name" value="Glycosyl hydrolase domain, family 43"/>
    <property type="match status" value="1"/>
</dbReference>
<dbReference type="PANTHER" id="PTHR42812">
    <property type="entry name" value="BETA-XYLOSIDASE"/>
    <property type="match status" value="1"/>
</dbReference>
<comment type="caution">
    <text evidence="9">The sequence shown here is derived from an EMBL/GenBank/DDBJ whole genome shotgun (WGS) entry which is preliminary data.</text>
</comment>
<dbReference type="Proteomes" id="UP000234275">
    <property type="component" value="Unassembled WGS sequence"/>
</dbReference>
<feature type="site" description="Important for catalytic activity, responsible for pKa modulation of the active site Glu and correct orientation of both the proton donor and substrate" evidence="6">
    <location>
        <position position="147"/>
    </location>
</feature>
<sequence>MSSNSARVQYHNPIAPGFNPDPSVVFVDGIFYLATSSFHLFPGLPIYASTDLRKWTHIGNAINRPEQVSLNKAKMVKMPLDTGEFMVGAGGLFAPTIRHHRGKFYIICTNAIATSDSFVLQNFVISTSDIWAGEWSDPVNIEFNGIDPSLFFDDDDRVYFQGCFMMDRCKQPSCTIKQFEVDLKTGEHLSEEKEIWGGHARYDTEGPHIYKLGSWYYLLVAEGGTFEHHMLCIGRSRSIWGPYEDHAQNPILTADGKDEYIQNIGHGELFQDGAGQWWAVGLGIRNENINSPGEKEALAPLGRETFLAAVEWPEDGWPQVEQPKMSFSAKPVRSSTGSIVDGEEFKASPSVGNLYIRTPDLTKYSIPADGKGVHSLFPSTKGLSEEEDTCAFVGRRQLSLTSTAEASLDISALLPNVRAGLANYKDNLRHISLIYDPSPARVSCQLVTLTRTEKLASELEIDAGEKEVRFRIVSSPTKWTFSAKGASQDEWTEIGTVFARDFVAREMTGPIFGLFAMTDDSAATNTPHSLHV</sequence>
<keyword evidence="10" id="KW-1185">Reference proteome</keyword>
<dbReference type="VEuPathDB" id="FungiDB:P170DRAFT_457109"/>
<keyword evidence="2" id="KW-0732">Signal</keyword>
<organism evidence="9 10">
    <name type="scientific">Aspergillus steynii IBT 23096</name>
    <dbReference type="NCBI Taxonomy" id="1392250"/>
    <lineage>
        <taxon>Eukaryota</taxon>
        <taxon>Fungi</taxon>
        <taxon>Dikarya</taxon>
        <taxon>Ascomycota</taxon>
        <taxon>Pezizomycotina</taxon>
        <taxon>Eurotiomycetes</taxon>
        <taxon>Eurotiomycetidae</taxon>
        <taxon>Eurotiales</taxon>
        <taxon>Aspergillaceae</taxon>
        <taxon>Aspergillus</taxon>
        <taxon>Aspergillus subgen. Circumdati</taxon>
    </lineage>
</organism>
<dbReference type="PANTHER" id="PTHR42812:SF12">
    <property type="entry name" value="BETA-XYLOSIDASE-RELATED"/>
    <property type="match status" value="1"/>
</dbReference>
<evidence type="ECO:0000256" key="3">
    <source>
        <dbReference type="ARBA" id="ARBA00022801"/>
    </source>
</evidence>
<dbReference type="EMBL" id="MSFO01000006">
    <property type="protein sequence ID" value="PLB46476.1"/>
    <property type="molecule type" value="Genomic_DNA"/>
</dbReference>
<dbReference type="GO" id="GO:0004553">
    <property type="term" value="F:hydrolase activity, hydrolyzing O-glycosyl compounds"/>
    <property type="evidence" value="ECO:0007669"/>
    <property type="project" value="InterPro"/>
</dbReference>
<name>A0A2I2G0W2_9EURO</name>
<evidence type="ECO:0000256" key="6">
    <source>
        <dbReference type="PIRSR" id="PIRSR606710-2"/>
    </source>
</evidence>
<dbReference type="InterPro" id="IPR013320">
    <property type="entry name" value="ConA-like_dom_sf"/>
</dbReference>
<dbReference type="InterPro" id="IPR041542">
    <property type="entry name" value="GH43_C2"/>
</dbReference>
<gene>
    <name evidence="9" type="ORF">P170DRAFT_457109</name>
</gene>
<dbReference type="InterPro" id="IPR023296">
    <property type="entry name" value="Glyco_hydro_beta-prop_sf"/>
</dbReference>
<dbReference type="CDD" id="cd18617">
    <property type="entry name" value="GH43_XynB-like"/>
    <property type="match status" value="1"/>
</dbReference>
<dbReference type="AlphaFoldDB" id="A0A2I2G0W2"/>
<dbReference type="RefSeq" id="XP_024701778.1">
    <property type="nucleotide sequence ID" value="XM_024851682.1"/>
</dbReference>
<comment type="similarity">
    <text evidence="1 7">Belongs to the glycosyl hydrolase 43 family.</text>
</comment>
<evidence type="ECO:0000313" key="9">
    <source>
        <dbReference type="EMBL" id="PLB46476.1"/>
    </source>
</evidence>
<dbReference type="GeneID" id="36559381"/>
<dbReference type="SUPFAM" id="SSF49899">
    <property type="entry name" value="Concanavalin A-like lectins/glucanases"/>
    <property type="match status" value="1"/>
</dbReference>
<reference evidence="9 10" key="1">
    <citation type="submission" date="2016-12" db="EMBL/GenBank/DDBJ databases">
        <title>The genomes of Aspergillus section Nigri reveals drivers in fungal speciation.</title>
        <authorList>
            <consortium name="DOE Joint Genome Institute"/>
            <person name="Vesth T.C."/>
            <person name="Nybo J."/>
            <person name="Theobald S."/>
            <person name="Brandl J."/>
            <person name="Frisvad J.C."/>
            <person name="Nielsen K.F."/>
            <person name="Lyhne E.K."/>
            <person name="Kogle M.E."/>
            <person name="Kuo A."/>
            <person name="Riley R."/>
            <person name="Clum A."/>
            <person name="Nolan M."/>
            <person name="Lipzen A."/>
            <person name="Salamov A."/>
            <person name="Henrissat B."/>
            <person name="Wiebenga A."/>
            <person name="De Vries R.P."/>
            <person name="Grigoriev I.V."/>
            <person name="Mortensen U.H."/>
            <person name="Andersen M.R."/>
            <person name="Baker S.E."/>
        </authorList>
    </citation>
    <scope>NUCLEOTIDE SEQUENCE [LARGE SCALE GENOMIC DNA]</scope>
    <source>
        <strain evidence="9 10">IBT 23096</strain>
    </source>
</reference>
<evidence type="ECO:0000313" key="10">
    <source>
        <dbReference type="Proteomes" id="UP000234275"/>
    </source>
</evidence>
<feature type="domain" description="Beta-xylosidase C-terminal Concanavalin A-like" evidence="8">
    <location>
        <begin position="357"/>
        <end position="520"/>
    </location>
</feature>
<feature type="active site" description="Proton acceptor" evidence="5">
    <location>
        <position position="21"/>
    </location>
</feature>
<evidence type="ECO:0000256" key="4">
    <source>
        <dbReference type="ARBA" id="ARBA00023295"/>
    </source>
</evidence>
<dbReference type="InterPro" id="IPR051795">
    <property type="entry name" value="Glycosyl_Hydrlase_43"/>
</dbReference>
<protein>
    <recommendedName>
        <fullName evidence="8">Beta-xylosidase C-terminal Concanavalin A-like domain-containing protein</fullName>
    </recommendedName>
</protein>
<dbReference type="Pfam" id="PF04616">
    <property type="entry name" value="Glyco_hydro_43"/>
    <property type="match status" value="1"/>
</dbReference>
<accession>A0A2I2G0W2</accession>
<evidence type="ECO:0000256" key="1">
    <source>
        <dbReference type="ARBA" id="ARBA00009865"/>
    </source>
</evidence>
<dbReference type="STRING" id="1392250.A0A2I2G0W2"/>
<dbReference type="Gene3D" id="2.60.120.200">
    <property type="match status" value="1"/>
</dbReference>
<dbReference type="SUPFAM" id="SSF75005">
    <property type="entry name" value="Arabinanase/levansucrase/invertase"/>
    <property type="match status" value="1"/>
</dbReference>
<evidence type="ECO:0000256" key="2">
    <source>
        <dbReference type="ARBA" id="ARBA00022729"/>
    </source>
</evidence>
<evidence type="ECO:0000256" key="5">
    <source>
        <dbReference type="PIRSR" id="PIRSR606710-1"/>
    </source>
</evidence>
<dbReference type="Pfam" id="PF17851">
    <property type="entry name" value="GH43_C2"/>
    <property type="match status" value="1"/>
</dbReference>
<proteinExistence type="inferred from homology"/>
<evidence type="ECO:0000259" key="8">
    <source>
        <dbReference type="Pfam" id="PF17851"/>
    </source>
</evidence>
<evidence type="ECO:0000256" key="7">
    <source>
        <dbReference type="RuleBase" id="RU361187"/>
    </source>
</evidence>
<dbReference type="GO" id="GO:0005975">
    <property type="term" value="P:carbohydrate metabolic process"/>
    <property type="evidence" value="ECO:0007669"/>
    <property type="project" value="InterPro"/>
</dbReference>
<keyword evidence="3 7" id="KW-0378">Hydrolase</keyword>
<keyword evidence="4 7" id="KW-0326">Glycosidase</keyword>
<dbReference type="InterPro" id="IPR006710">
    <property type="entry name" value="Glyco_hydro_43"/>
</dbReference>
<dbReference type="OrthoDB" id="2139957at2759"/>